<dbReference type="SMART" id="SM00116">
    <property type="entry name" value="CBS"/>
    <property type="match status" value="4"/>
</dbReference>
<dbReference type="OrthoDB" id="9795599at2"/>
<dbReference type="InterPro" id="IPR003793">
    <property type="entry name" value="UPF0166"/>
</dbReference>
<dbReference type="InterPro" id="IPR015867">
    <property type="entry name" value="N-reg_PII/ATP_PRibTrfase_C"/>
</dbReference>
<dbReference type="SUPFAM" id="SSF54913">
    <property type="entry name" value="GlnB-like"/>
    <property type="match status" value="1"/>
</dbReference>
<dbReference type="InterPro" id="IPR051257">
    <property type="entry name" value="Diverse_CBS-Domain"/>
</dbReference>
<dbReference type="PANTHER" id="PTHR43080:SF2">
    <property type="entry name" value="CBS DOMAIN-CONTAINING PROTEIN"/>
    <property type="match status" value="1"/>
</dbReference>
<dbReference type="InterPro" id="IPR000644">
    <property type="entry name" value="CBS_dom"/>
</dbReference>
<evidence type="ECO:0000259" key="4">
    <source>
        <dbReference type="PROSITE" id="PS51371"/>
    </source>
</evidence>
<dbReference type="EMBL" id="FNIN01000001">
    <property type="protein sequence ID" value="SDN21661.1"/>
    <property type="molecule type" value="Genomic_DNA"/>
</dbReference>
<feature type="domain" description="CBS" evidence="4">
    <location>
        <begin position="194"/>
        <end position="250"/>
    </location>
</feature>
<dbReference type="PROSITE" id="PS51371">
    <property type="entry name" value="CBS"/>
    <property type="match status" value="4"/>
</dbReference>
<keyword evidence="6" id="KW-1185">Reference proteome</keyword>
<protein>
    <submittedName>
        <fullName evidence="5">CBS domain-containing protein</fullName>
    </submittedName>
</protein>
<evidence type="ECO:0000313" key="5">
    <source>
        <dbReference type="EMBL" id="SDN21661.1"/>
    </source>
</evidence>
<reference evidence="5 6" key="1">
    <citation type="submission" date="2016-10" db="EMBL/GenBank/DDBJ databases">
        <authorList>
            <person name="de Groot N.N."/>
        </authorList>
    </citation>
    <scope>NUCLEOTIDE SEQUENCE [LARGE SCALE GENOMIC DNA]</scope>
    <source>
        <strain evidence="5 6">DSM 15269</strain>
    </source>
</reference>
<proteinExistence type="inferred from homology"/>
<evidence type="ECO:0000256" key="3">
    <source>
        <dbReference type="PROSITE-ProRule" id="PRU00703"/>
    </source>
</evidence>
<accession>A0A1G9ZL01</accession>
<dbReference type="PANTHER" id="PTHR43080">
    <property type="entry name" value="CBS DOMAIN-CONTAINING PROTEIN CBSX3, MITOCHONDRIAL"/>
    <property type="match status" value="1"/>
</dbReference>
<evidence type="ECO:0000256" key="1">
    <source>
        <dbReference type="ARBA" id="ARBA00010554"/>
    </source>
</evidence>
<feature type="domain" description="CBS" evidence="4">
    <location>
        <begin position="343"/>
        <end position="396"/>
    </location>
</feature>
<name>A0A1G9ZL01_9BACT</name>
<dbReference type="Pfam" id="PF00571">
    <property type="entry name" value="CBS"/>
    <property type="match status" value="4"/>
</dbReference>
<sequence length="396" mass="45328">MANNQLLKIYLGESDKIEGIPTYEKLISIARKMGLKGATAYRGIMGFGSNSYIHSAKILRLSEDLPIIIDIIDEETKINLFLQKIKNLIHEGSIAIINLENAFHYPLLVKDVMSYPPITIQENKKITRALKLIIKEKIKFLPVVNTKEQLTGILTGSDILKNLQIDIDLNLKNHNFTQTVLKQIKKDINVHQVMTSKPISINPECKIIECAKILNQKQIKRMPVIDTNNKVVGVISRTDILYALTNEGPSKALETKQKGFLAKEILCKNVPIIEVNTPLHEIIPLVLEHPLQMAICVNNNKKVKGLIFDSDITKYFLQKNDLSFWDKLKDFFSTESIELKKLLHENFYYIQPEENIYSILKKMKLWKVKRLPVINQNKEPLGVVERDSLLNVILNL</sequence>
<dbReference type="Pfam" id="PF02641">
    <property type="entry name" value="DUF190"/>
    <property type="match status" value="1"/>
</dbReference>
<organism evidence="5 6">
    <name type="scientific">Desulfonauticus submarinus</name>
    <dbReference type="NCBI Taxonomy" id="206665"/>
    <lineage>
        <taxon>Bacteria</taxon>
        <taxon>Pseudomonadati</taxon>
        <taxon>Thermodesulfobacteriota</taxon>
        <taxon>Desulfovibrionia</taxon>
        <taxon>Desulfovibrionales</taxon>
        <taxon>Desulfonauticaceae</taxon>
        <taxon>Desulfonauticus</taxon>
    </lineage>
</organism>
<gene>
    <name evidence="5" type="ORF">SAMN04488516_10162</name>
</gene>
<dbReference type="STRING" id="206665.SAMN04488516_10162"/>
<comment type="similarity">
    <text evidence="1">Belongs to the UPF0166 family.</text>
</comment>
<dbReference type="SUPFAM" id="SSF54631">
    <property type="entry name" value="CBS-domain pair"/>
    <property type="match status" value="2"/>
</dbReference>
<dbReference type="Proteomes" id="UP000199602">
    <property type="component" value="Unassembled WGS sequence"/>
</dbReference>
<dbReference type="Gene3D" id="3.30.70.120">
    <property type="match status" value="1"/>
</dbReference>
<evidence type="ECO:0000313" key="6">
    <source>
        <dbReference type="Proteomes" id="UP000199602"/>
    </source>
</evidence>
<dbReference type="RefSeq" id="WP_092061623.1">
    <property type="nucleotide sequence ID" value="NZ_FNIN01000001.1"/>
</dbReference>
<keyword evidence="2 3" id="KW-0129">CBS domain</keyword>
<feature type="domain" description="CBS" evidence="4">
    <location>
        <begin position="266"/>
        <end position="322"/>
    </location>
</feature>
<dbReference type="Gene3D" id="3.10.580.10">
    <property type="entry name" value="CBS-domain"/>
    <property type="match status" value="2"/>
</dbReference>
<feature type="domain" description="CBS" evidence="4">
    <location>
        <begin position="113"/>
        <end position="169"/>
    </location>
</feature>
<dbReference type="InterPro" id="IPR011322">
    <property type="entry name" value="N-reg_PII-like_a/b"/>
</dbReference>
<evidence type="ECO:0000256" key="2">
    <source>
        <dbReference type="ARBA" id="ARBA00023122"/>
    </source>
</evidence>
<dbReference type="AlphaFoldDB" id="A0A1G9ZL01"/>
<dbReference type="InterPro" id="IPR046342">
    <property type="entry name" value="CBS_dom_sf"/>
</dbReference>